<evidence type="ECO:0000313" key="2">
    <source>
        <dbReference type="Proteomes" id="UP000621454"/>
    </source>
</evidence>
<keyword evidence="2" id="KW-1185">Reference proteome</keyword>
<organism evidence="1 2">
    <name type="scientific">Gordonia jinhuaensis</name>
    <dbReference type="NCBI Taxonomy" id="1517702"/>
    <lineage>
        <taxon>Bacteria</taxon>
        <taxon>Bacillati</taxon>
        <taxon>Actinomycetota</taxon>
        <taxon>Actinomycetes</taxon>
        <taxon>Mycobacteriales</taxon>
        <taxon>Gordoniaceae</taxon>
        <taxon>Gordonia</taxon>
    </lineage>
</organism>
<name>A0A916T6P0_9ACTN</name>
<dbReference type="EMBL" id="BMGC01000014">
    <property type="protein sequence ID" value="GGB33708.1"/>
    <property type="molecule type" value="Genomic_DNA"/>
</dbReference>
<dbReference type="Pfam" id="PF00756">
    <property type="entry name" value="Esterase"/>
    <property type="match status" value="1"/>
</dbReference>
<gene>
    <name evidence="1" type="ORF">GCM10011489_22280</name>
</gene>
<proteinExistence type="predicted"/>
<dbReference type="AlphaFoldDB" id="A0A916T6P0"/>
<evidence type="ECO:0008006" key="3">
    <source>
        <dbReference type="Google" id="ProtNLM"/>
    </source>
</evidence>
<sequence>MQLVSTSPRRSIRLATMVVALVAAIAAALVGAGTASAWGPPANQAPTFRQDYINGYGMPSPLIRTWAAQGVDRTKAPTVIFLDGLRATNDFNGWERDSNVAYLSKHGYNVVMPVGGQSSFYADWQRPSSSAGQKYAYRWESVLTGSLPDYLTRRGFFNRTLVGLSMSASQAVIVANNNRDKYARVVSMSGFLHTTAPTMPSLLRAAAWDSGHYNLNDMWGLYPNIDSFTHDPTLNLYKMGGLHMWIYAGTGVWGNHQPPGANNLDFLTTGLNSTAIESVSREQSGTFATIAPAAGVILRTSFPGVGTHAWGYWQDQIWYIASTGWFYNG</sequence>
<dbReference type="InterPro" id="IPR000801">
    <property type="entry name" value="Esterase-like"/>
</dbReference>
<dbReference type="InterPro" id="IPR029058">
    <property type="entry name" value="AB_hydrolase_fold"/>
</dbReference>
<evidence type="ECO:0000313" key="1">
    <source>
        <dbReference type="EMBL" id="GGB33708.1"/>
    </source>
</evidence>
<dbReference type="Proteomes" id="UP000621454">
    <property type="component" value="Unassembled WGS sequence"/>
</dbReference>
<comment type="caution">
    <text evidence="1">The sequence shown here is derived from an EMBL/GenBank/DDBJ whole genome shotgun (WGS) entry which is preliminary data.</text>
</comment>
<reference evidence="1" key="2">
    <citation type="submission" date="2020-09" db="EMBL/GenBank/DDBJ databases">
        <authorList>
            <person name="Sun Q."/>
            <person name="Zhou Y."/>
        </authorList>
    </citation>
    <scope>NUCLEOTIDE SEQUENCE</scope>
    <source>
        <strain evidence="1">CGMCC 1.12827</strain>
    </source>
</reference>
<reference evidence="1" key="1">
    <citation type="journal article" date="2014" name="Int. J. Syst. Evol. Microbiol.">
        <title>Complete genome sequence of Corynebacterium casei LMG S-19264T (=DSM 44701T), isolated from a smear-ripened cheese.</title>
        <authorList>
            <consortium name="US DOE Joint Genome Institute (JGI-PGF)"/>
            <person name="Walter F."/>
            <person name="Albersmeier A."/>
            <person name="Kalinowski J."/>
            <person name="Ruckert C."/>
        </authorList>
    </citation>
    <scope>NUCLEOTIDE SEQUENCE</scope>
    <source>
        <strain evidence="1">CGMCC 1.12827</strain>
    </source>
</reference>
<protein>
    <recommendedName>
        <fullName evidence="3">Diacylglycerol O-acyltransferase / trehalose O-mycolyltransferase</fullName>
    </recommendedName>
</protein>
<dbReference type="SUPFAM" id="SSF53474">
    <property type="entry name" value="alpha/beta-Hydrolases"/>
    <property type="match status" value="1"/>
</dbReference>
<dbReference type="Gene3D" id="3.40.50.1820">
    <property type="entry name" value="alpha/beta hydrolase"/>
    <property type="match status" value="1"/>
</dbReference>
<accession>A0A916T6P0</accession>